<reference evidence="2" key="1">
    <citation type="submission" date="2016-10" db="EMBL/GenBank/DDBJ databases">
        <authorList>
            <person name="Varghese N."/>
            <person name="Submissions S."/>
        </authorList>
    </citation>
    <scope>NUCLEOTIDE SEQUENCE [LARGE SCALE GENOMIC DNA]</scope>
    <source>
        <strain evidence="2">SUR2</strain>
    </source>
</reference>
<dbReference type="SUPFAM" id="SSF81901">
    <property type="entry name" value="HCP-like"/>
    <property type="match status" value="1"/>
</dbReference>
<sequence>MDKIIILFLLLPASFFSQIKCKNQDLYFLENEANYEATVEKNYKKAIEQYNLILKQYNVDYLDYSIAKLYLKLENKKKALQFLEKALSNGYNINDFDKEIYSSLSQKDSLVLIKKSHELRGAFFGKIDYNLYQKVYYWYNPDQYFAKENIGGGRNAQHPIRKMIFKNNLTSLREYVEKENNGLLPQPSQLGLELMPVKVMLLHHTREDSIDTVNYNFFERKLREELCSGTSYGPTNYAQFVDNMQMVVDKGEKQIYGYHINWKTKQIYPLKYPEKVDSLRASIGLIDLKRYAKIKNVKLPENYISK</sequence>
<gene>
    <name evidence="1" type="ORF">SAMN05216324_105114</name>
</gene>
<organism evidence="1 2">
    <name type="scientific">Chryseobacterium limigenitum</name>
    <dbReference type="NCBI Taxonomy" id="1612149"/>
    <lineage>
        <taxon>Bacteria</taxon>
        <taxon>Pseudomonadati</taxon>
        <taxon>Bacteroidota</taxon>
        <taxon>Flavobacteriia</taxon>
        <taxon>Flavobacteriales</taxon>
        <taxon>Weeksellaceae</taxon>
        <taxon>Chryseobacterium group</taxon>
        <taxon>Chryseobacterium</taxon>
    </lineage>
</organism>
<name>A0A1K2IMC2_9FLAO</name>
<keyword evidence="2" id="KW-1185">Reference proteome</keyword>
<dbReference type="AlphaFoldDB" id="A0A1K2IMC2"/>
<accession>A0A1K2IMC2</accession>
<evidence type="ECO:0008006" key="3">
    <source>
        <dbReference type="Google" id="ProtNLM"/>
    </source>
</evidence>
<dbReference type="RefSeq" id="WP_072409120.1">
    <property type="nucleotide sequence ID" value="NZ_FPKW01000005.1"/>
</dbReference>
<dbReference type="OrthoDB" id="1164858at2"/>
<dbReference type="STRING" id="1612149.SAMN05216324_105114"/>
<dbReference type="EMBL" id="FPKW01000005">
    <property type="protein sequence ID" value="SFZ93519.1"/>
    <property type="molecule type" value="Genomic_DNA"/>
</dbReference>
<dbReference type="Proteomes" id="UP000182034">
    <property type="component" value="Unassembled WGS sequence"/>
</dbReference>
<proteinExistence type="predicted"/>
<evidence type="ECO:0000313" key="2">
    <source>
        <dbReference type="Proteomes" id="UP000182034"/>
    </source>
</evidence>
<evidence type="ECO:0000313" key="1">
    <source>
        <dbReference type="EMBL" id="SFZ93519.1"/>
    </source>
</evidence>
<protein>
    <recommendedName>
        <fullName evidence="3">Tetratricopeptide repeat-containing protein</fullName>
    </recommendedName>
</protein>